<dbReference type="AlphaFoldDB" id="A0A150WHP3"/>
<comment type="caution">
    <text evidence="2">The sequence shown here is derived from an EMBL/GenBank/DDBJ whole genome shotgun (WGS) entry which is preliminary data.</text>
</comment>
<dbReference type="SMART" id="SM00966">
    <property type="entry name" value="SpoVT_AbrB"/>
    <property type="match status" value="1"/>
</dbReference>
<protein>
    <recommendedName>
        <fullName evidence="1">SpoVT-AbrB domain-containing protein</fullName>
    </recommendedName>
</protein>
<name>A0A150WHP3_BDEBC</name>
<feature type="domain" description="SpoVT-AbrB" evidence="1">
    <location>
        <begin position="8"/>
        <end position="55"/>
    </location>
</feature>
<dbReference type="EMBL" id="LUKE01000004">
    <property type="protein sequence ID" value="KYG63183.1"/>
    <property type="molecule type" value="Genomic_DNA"/>
</dbReference>
<gene>
    <name evidence="2" type="ORF">AZI86_15890</name>
</gene>
<evidence type="ECO:0000259" key="1">
    <source>
        <dbReference type="SMART" id="SM00966"/>
    </source>
</evidence>
<dbReference type="Proteomes" id="UP000075320">
    <property type="component" value="Unassembled WGS sequence"/>
</dbReference>
<dbReference type="InterPro" id="IPR007159">
    <property type="entry name" value="SpoVT-AbrB_dom"/>
</dbReference>
<evidence type="ECO:0000313" key="3">
    <source>
        <dbReference type="Proteomes" id="UP000075320"/>
    </source>
</evidence>
<organism evidence="2 3">
    <name type="scientific">Bdellovibrio bacteriovorus</name>
    <dbReference type="NCBI Taxonomy" id="959"/>
    <lineage>
        <taxon>Bacteria</taxon>
        <taxon>Pseudomonadati</taxon>
        <taxon>Bdellovibrionota</taxon>
        <taxon>Bdellovibrionia</taxon>
        <taxon>Bdellovibrionales</taxon>
        <taxon>Pseudobdellovibrionaceae</taxon>
        <taxon>Bdellovibrio</taxon>
    </lineage>
</organism>
<dbReference type="OrthoDB" id="9809003at2"/>
<dbReference type="Gene3D" id="2.10.260.10">
    <property type="match status" value="1"/>
</dbReference>
<reference evidence="2 3" key="1">
    <citation type="submission" date="2016-03" db="EMBL/GenBank/DDBJ databases">
        <authorList>
            <person name="Ploux O."/>
        </authorList>
    </citation>
    <scope>NUCLEOTIDE SEQUENCE [LARGE SCALE GENOMIC DNA]</scope>
    <source>
        <strain evidence="2 3">R0</strain>
    </source>
</reference>
<dbReference type="Pfam" id="PF04014">
    <property type="entry name" value="MazE_antitoxin"/>
    <property type="match status" value="1"/>
</dbReference>
<accession>A0A150WHP3</accession>
<keyword evidence="3" id="KW-1185">Reference proteome</keyword>
<proteinExistence type="predicted"/>
<sequence length="76" mass="8453">MAKTGATSKASRKNQTTIPLRVRKALKVEKGDTLLWTISGDEVSIKILKKVAIDWKKTADLSLLEWSPDEEEEASP</sequence>
<dbReference type="RefSeq" id="WP_061836258.1">
    <property type="nucleotide sequence ID" value="NZ_LUKE01000004.1"/>
</dbReference>
<dbReference type="SUPFAM" id="SSF89447">
    <property type="entry name" value="AbrB/MazE/MraZ-like"/>
    <property type="match status" value="1"/>
</dbReference>
<dbReference type="GO" id="GO:0003677">
    <property type="term" value="F:DNA binding"/>
    <property type="evidence" value="ECO:0007669"/>
    <property type="project" value="InterPro"/>
</dbReference>
<evidence type="ECO:0000313" key="2">
    <source>
        <dbReference type="EMBL" id="KYG63183.1"/>
    </source>
</evidence>
<dbReference type="InterPro" id="IPR037914">
    <property type="entry name" value="SpoVT-AbrB_sf"/>
</dbReference>